<keyword evidence="4" id="KW-1185">Reference proteome</keyword>
<dbReference type="Pfam" id="PF00817">
    <property type="entry name" value="IMS"/>
    <property type="match status" value="1"/>
</dbReference>
<evidence type="ECO:0000256" key="1">
    <source>
        <dbReference type="ARBA" id="ARBA00010945"/>
    </source>
</evidence>
<dbReference type="AlphaFoldDB" id="A0A6I0F152"/>
<reference evidence="3 4" key="1">
    <citation type="submission" date="2019-10" db="EMBL/GenBank/DDBJ databases">
        <title>Alkaliphilus serpentinus sp. nov. and Alkaliphilus pronyensis sp. nov., two novel anaerobic alkaliphilic species isolated from the serpentinized-hosted hydrothermal field of the Prony Bay (New Caledonia).</title>
        <authorList>
            <person name="Postec A."/>
        </authorList>
    </citation>
    <scope>NUCLEOTIDE SEQUENCE [LARGE SCALE GENOMIC DNA]</scope>
    <source>
        <strain evidence="3 4">LacV</strain>
    </source>
</reference>
<dbReference type="InterPro" id="IPR001126">
    <property type="entry name" value="UmuC"/>
</dbReference>
<evidence type="ECO:0000259" key="2">
    <source>
        <dbReference type="PROSITE" id="PS50173"/>
    </source>
</evidence>
<sequence length="118" mass="12931">MGNSKRVIFHIDVNSAYLSWEAVYRLQQGDTLDLRNIPSIVGGDPKTRHGIVLAKSIPAKKYNIKTGETLSDALNKCPNLTIISPSYGLYMKGSNAGFGFLSFPVMSFSSVPFSMILD</sequence>
<feature type="domain" description="UmuC" evidence="2">
    <location>
        <begin position="8"/>
        <end position="95"/>
    </location>
</feature>
<organism evidence="3 4">
    <name type="scientific">Alkaliphilus pronyensis</name>
    <dbReference type="NCBI Taxonomy" id="1482732"/>
    <lineage>
        <taxon>Bacteria</taxon>
        <taxon>Bacillati</taxon>
        <taxon>Bacillota</taxon>
        <taxon>Clostridia</taxon>
        <taxon>Peptostreptococcales</taxon>
        <taxon>Natronincolaceae</taxon>
        <taxon>Alkaliphilus</taxon>
    </lineage>
</organism>
<dbReference type="Gene3D" id="3.30.70.270">
    <property type="match status" value="1"/>
</dbReference>
<gene>
    <name evidence="3" type="ORF">F8154_05705</name>
</gene>
<comment type="caution">
    <text evidence="3">The sequence shown here is derived from an EMBL/GenBank/DDBJ whole genome shotgun (WGS) entry which is preliminary data.</text>
</comment>
<dbReference type="EMBL" id="WBZC01000016">
    <property type="protein sequence ID" value="KAB3535657.1"/>
    <property type="molecule type" value="Genomic_DNA"/>
</dbReference>
<proteinExistence type="inferred from homology"/>
<dbReference type="OrthoDB" id="9808813at2"/>
<dbReference type="InterPro" id="IPR043502">
    <property type="entry name" value="DNA/RNA_pol_sf"/>
</dbReference>
<accession>A0A6I0F152</accession>
<evidence type="ECO:0000313" key="4">
    <source>
        <dbReference type="Proteomes" id="UP000432715"/>
    </source>
</evidence>
<dbReference type="Gene3D" id="3.40.1170.60">
    <property type="match status" value="1"/>
</dbReference>
<dbReference type="SUPFAM" id="SSF56672">
    <property type="entry name" value="DNA/RNA polymerases"/>
    <property type="match status" value="1"/>
</dbReference>
<comment type="similarity">
    <text evidence="1">Belongs to the DNA polymerase type-Y family.</text>
</comment>
<protein>
    <recommendedName>
        <fullName evidence="2">UmuC domain-containing protein</fullName>
    </recommendedName>
</protein>
<dbReference type="InterPro" id="IPR043128">
    <property type="entry name" value="Rev_trsase/Diguanyl_cyclase"/>
</dbReference>
<name>A0A6I0F152_9FIRM</name>
<evidence type="ECO:0000313" key="3">
    <source>
        <dbReference type="EMBL" id="KAB3535657.1"/>
    </source>
</evidence>
<dbReference type="Proteomes" id="UP000432715">
    <property type="component" value="Unassembled WGS sequence"/>
</dbReference>
<dbReference type="PROSITE" id="PS50173">
    <property type="entry name" value="UMUC"/>
    <property type="match status" value="1"/>
</dbReference>
<dbReference type="GO" id="GO:0006281">
    <property type="term" value="P:DNA repair"/>
    <property type="evidence" value="ECO:0007669"/>
    <property type="project" value="InterPro"/>
</dbReference>